<sequence length="110" mass="12558">MSPFEEALSHAAQQSILKVVMDGRWIEPDYANRFKIPADLIRDIYGLVDREALKVAIGKRLEEELADRIVNALAAEIATDIKQILSVKERREEIREVARKHLQHIAKEGV</sequence>
<dbReference type="Proteomes" id="UP000199706">
    <property type="component" value="Unassembled WGS sequence"/>
</dbReference>
<dbReference type="OrthoDB" id="9884478at2"/>
<evidence type="ECO:0000313" key="1">
    <source>
        <dbReference type="EMBL" id="SDH10891.1"/>
    </source>
</evidence>
<accession>A0A1G7ZQ97</accession>
<gene>
    <name evidence="1" type="ORF">SAMN05216466_107130</name>
</gene>
<protein>
    <submittedName>
        <fullName evidence="1">Uncharacterized protein</fullName>
    </submittedName>
</protein>
<evidence type="ECO:0000313" key="2">
    <source>
        <dbReference type="Proteomes" id="UP000199706"/>
    </source>
</evidence>
<organism evidence="1 2">
    <name type="scientific">Paraburkholderia phenazinium</name>
    <dbReference type="NCBI Taxonomy" id="60549"/>
    <lineage>
        <taxon>Bacteria</taxon>
        <taxon>Pseudomonadati</taxon>
        <taxon>Pseudomonadota</taxon>
        <taxon>Betaproteobacteria</taxon>
        <taxon>Burkholderiales</taxon>
        <taxon>Burkholderiaceae</taxon>
        <taxon>Paraburkholderia</taxon>
    </lineage>
</organism>
<name>A0A1G7ZQ97_9BURK</name>
<dbReference type="EMBL" id="FNCJ01000007">
    <property type="protein sequence ID" value="SDH10891.1"/>
    <property type="molecule type" value="Genomic_DNA"/>
</dbReference>
<dbReference type="RefSeq" id="WP_090685777.1">
    <property type="nucleotide sequence ID" value="NZ_FNCJ01000007.1"/>
</dbReference>
<dbReference type="AlphaFoldDB" id="A0A1G7ZQ97"/>
<reference evidence="1 2" key="1">
    <citation type="submission" date="2016-10" db="EMBL/GenBank/DDBJ databases">
        <authorList>
            <person name="de Groot N.N."/>
        </authorList>
    </citation>
    <scope>NUCLEOTIDE SEQUENCE [LARGE SCALE GENOMIC DNA]</scope>
    <source>
        <strain evidence="1 2">LMG 2247</strain>
    </source>
</reference>
<proteinExistence type="predicted"/>